<dbReference type="PANTHER" id="PTHR17204:SF5">
    <property type="entry name" value="PRE-MRNA-PROCESSING FACTOR 39"/>
    <property type="match status" value="1"/>
</dbReference>
<evidence type="ECO:0000256" key="7">
    <source>
        <dbReference type="SAM" id="MobiDB-lite"/>
    </source>
</evidence>
<dbReference type="SUPFAM" id="SSF48452">
    <property type="entry name" value="TPR-like"/>
    <property type="match status" value="2"/>
</dbReference>
<gene>
    <name evidence="8" type="ORF">WJX84_003162</name>
</gene>
<dbReference type="GO" id="GO:0000395">
    <property type="term" value="P:mRNA 5'-splice site recognition"/>
    <property type="evidence" value="ECO:0007669"/>
    <property type="project" value="TreeGrafter"/>
</dbReference>
<reference evidence="8 9" key="1">
    <citation type="journal article" date="2024" name="Nat. Commun.">
        <title>Phylogenomics reveals the evolutionary origins of lichenization in chlorophyte algae.</title>
        <authorList>
            <person name="Puginier C."/>
            <person name="Libourel C."/>
            <person name="Otte J."/>
            <person name="Skaloud P."/>
            <person name="Haon M."/>
            <person name="Grisel S."/>
            <person name="Petersen M."/>
            <person name="Berrin J.G."/>
            <person name="Delaux P.M."/>
            <person name="Dal Grande F."/>
            <person name="Keller J."/>
        </authorList>
    </citation>
    <scope>NUCLEOTIDE SEQUENCE [LARGE SCALE GENOMIC DNA]</scope>
    <source>
        <strain evidence="8 9">SAG 2523</strain>
    </source>
</reference>
<dbReference type="Pfam" id="PF23240">
    <property type="entry name" value="HAT_PRP39_N"/>
    <property type="match status" value="1"/>
</dbReference>
<dbReference type="AlphaFoldDB" id="A0AAW1TEG3"/>
<comment type="subcellular location">
    <subcellularLocation>
        <location evidence="1">Nucleus</location>
    </subcellularLocation>
</comment>
<dbReference type="GO" id="GO:0000243">
    <property type="term" value="C:commitment complex"/>
    <property type="evidence" value="ECO:0007669"/>
    <property type="project" value="TreeGrafter"/>
</dbReference>
<accession>A0AAW1TEG3</accession>
<evidence type="ECO:0000256" key="5">
    <source>
        <dbReference type="ARBA" id="ARBA00023242"/>
    </source>
</evidence>
<dbReference type="InterPro" id="IPR059164">
    <property type="entry name" value="HAT_PRP39_C"/>
</dbReference>
<comment type="similarity">
    <text evidence="6">Belongs to the PRP39 family.</text>
</comment>
<evidence type="ECO:0000256" key="6">
    <source>
        <dbReference type="ARBA" id="ARBA00038019"/>
    </source>
</evidence>
<keyword evidence="5" id="KW-0539">Nucleus</keyword>
<evidence type="ECO:0000256" key="4">
    <source>
        <dbReference type="ARBA" id="ARBA00023187"/>
    </source>
</evidence>
<organism evidence="8 9">
    <name type="scientific">Apatococcus fuscideae</name>
    <dbReference type="NCBI Taxonomy" id="2026836"/>
    <lineage>
        <taxon>Eukaryota</taxon>
        <taxon>Viridiplantae</taxon>
        <taxon>Chlorophyta</taxon>
        <taxon>core chlorophytes</taxon>
        <taxon>Trebouxiophyceae</taxon>
        <taxon>Chlorellales</taxon>
        <taxon>Chlorellaceae</taxon>
        <taxon>Apatococcus</taxon>
    </lineage>
</organism>
<evidence type="ECO:0000256" key="1">
    <source>
        <dbReference type="ARBA" id="ARBA00004123"/>
    </source>
</evidence>
<dbReference type="Pfam" id="PF23241">
    <property type="entry name" value="HAT_PRP39_C"/>
    <property type="match status" value="1"/>
</dbReference>
<evidence type="ECO:0000256" key="2">
    <source>
        <dbReference type="ARBA" id="ARBA00022664"/>
    </source>
</evidence>
<dbReference type="InterPro" id="IPR011990">
    <property type="entry name" value="TPR-like_helical_dom_sf"/>
</dbReference>
<protein>
    <submittedName>
        <fullName evidence="8">Uncharacterized protein</fullName>
    </submittedName>
</protein>
<evidence type="ECO:0000313" key="8">
    <source>
        <dbReference type="EMBL" id="KAK9866987.1"/>
    </source>
</evidence>
<dbReference type="FunFam" id="1.25.40.10:FF:000064">
    <property type="entry name" value="Putative pre-mrna-processing factor 39"/>
    <property type="match status" value="1"/>
</dbReference>
<dbReference type="SMART" id="SM00386">
    <property type="entry name" value="HAT"/>
    <property type="match status" value="6"/>
</dbReference>
<keyword evidence="4" id="KW-0508">mRNA splicing</keyword>
<dbReference type="PANTHER" id="PTHR17204">
    <property type="entry name" value="PRE-MRNA PROCESSING PROTEIN PRP39-RELATED"/>
    <property type="match status" value="1"/>
</dbReference>
<dbReference type="GO" id="GO:0005685">
    <property type="term" value="C:U1 snRNP"/>
    <property type="evidence" value="ECO:0007669"/>
    <property type="project" value="TreeGrafter"/>
</dbReference>
<feature type="compositionally biased region" description="Low complexity" evidence="7">
    <location>
        <begin position="26"/>
        <end position="51"/>
    </location>
</feature>
<dbReference type="Gene3D" id="1.25.40.10">
    <property type="entry name" value="Tetratricopeptide repeat domain"/>
    <property type="match status" value="2"/>
</dbReference>
<dbReference type="FunFam" id="1.25.40.10:FF:000159">
    <property type="entry name" value="Tetratricopeptide repeat (TPR)-like superfamily protein"/>
    <property type="match status" value="1"/>
</dbReference>
<comment type="caution">
    <text evidence="8">The sequence shown here is derived from an EMBL/GenBank/DDBJ whole genome shotgun (WGS) entry which is preliminary data.</text>
</comment>
<dbReference type="InterPro" id="IPR003107">
    <property type="entry name" value="HAT"/>
</dbReference>
<keyword evidence="3" id="KW-0677">Repeat</keyword>
<proteinExistence type="inferred from homology"/>
<keyword evidence="2" id="KW-0507">mRNA processing</keyword>
<dbReference type="EMBL" id="JALJOV010000119">
    <property type="protein sequence ID" value="KAK9866987.1"/>
    <property type="molecule type" value="Genomic_DNA"/>
</dbReference>
<name>A0AAW1TEG3_9CHLO</name>
<dbReference type="Proteomes" id="UP001485043">
    <property type="component" value="Unassembled WGS sequence"/>
</dbReference>
<feature type="region of interest" description="Disordered" evidence="7">
    <location>
        <begin position="591"/>
        <end position="614"/>
    </location>
</feature>
<evidence type="ECO:0000256" key="3">
    <source>
        <dbReference type="ARBA" id="ARBA00022737"/>
    </source>
</evidence>
<keyword evidence="9" id="KW-1185">Reference proteome</keyword>
<evidence type="ECO:0000313" key="9">
    <source>
        <dbReference type="Proteomes" id="UP001485043"/>
    </source>
</evidence>
<sequence length="614" mass="67510">MADAAQVADAEGFVTGPSPADTTMTEAEGPAEAVAGEAPAAAVDSSAPAGEEAVKEEPTPLSPQMEALLTQFAKAKENPSDFNGWTALISAADKLGDIERVREVYDAFLAEFPLCYGYWKKYADAEARLGSLEHAAHVYERGVASIPYSIDLWGHYAMFKQNQGASHEEMQGVFERSLAYVGSDFLAHGIWDKYLRYESSHEALQNVANLYTRVLQNPIKELARYWRSLEEFAGEHDISALMGAEEQEGLRVSLEQQEQAALDARANAGASAAVSAPATKPEPAAEAVAPAAVQVKPEADAAGAADVKAEDAMEDADADVEAPPGEEPLPVIVITIEQIKAAWLSQRQQLYSSSSEELERRRSFEEAIKRPYFHIKPLDAGQLVNWMRYLDYIEQRDDHPSTIRLYERCLVPCASYPEFWARYARYLEKRDLANAQSVVQRATLVHAKRNAETHIFAAHFEERHGRIEEARSSLAHVTTSLSPSLLSAAVAHASFEKRQGNQRAAQEVLKKAVDREEEAGESGQHALALVHYINFMQHAFGEVEEGRAAYAAALEKHPSSKTLWEGAIRFEENLRAPDTVTRVLALYDKATTPPADSSTKALPVPDQLATRFSS</sequence>
<feature type="region of interest" description="Disordered" evidence="7">
    <location>
        <begin position="1"/>
        <end position="60"/>
    </location>
</feature>
<dbReference type="GO" id="GO:0071004">
    <property type="term" value="C:U2-type prespliceosome"/>
    <property type="evidence" value="ECO:0007669"/>
    <property type="project" value="TreeGrafter"/>
</dbReference>
<dbReference type="GO" id="GO:0030627">
    <property type="term" value="F:pre-mRNA 5'-splice site binding"/>
    <property type="evidence" value="ECO:0007669"/>
    <property type="project" value="TreeGrafter"/>
</dbReference>